<keyword evidence="3" id="KW-1185">Reference proteome</keyword>
<feature type="non-terminal residue" evidence="2">
    <location>
        <position position="1"/>
    </location>
</feature>
<proteinExistence type="predicted"/>
<protein>
    <recommendedName>
        <fullName evidence="1">Glycosyl hydrolase family 31 C-terminal domain-containing protein</fullName>
    </recommendedName>
</protein>
<dbReference type="PANTHER" id="PTHR47326:SF1">
    <property type="entry name" value="HTH PSQ-TYPE DOMAIN-CONTAINING PROTEIN"/>
    <property type="match status" value="1"/>
</dbReference>
<name>A0A4Y2FS50_ARAVE</name>
<dbReference type="SUPFAM" id="SSF51011">
    <property type="entry name" value="Glycosyl hydrolase domain"/>
    <property type="match status" value="1"/>
</dbReference>
<evidence type="ECO:0000259" key="1">
    <source>
        <dbReference type="Pfam" id="PF21365"/>
    </source>
</evidence>
<dbReference type="Pfam" id="PF21365">
    <property type="entry name" value="Glyco_hydro_31_3rd"/>
    <property type="match status" value="1"/>
</dbReference>
<evidence type="ECO:0000313" key="2">
    <source>
        <dbReference type="EMBL" id="GBM44362.1"/>
    </source>
</evidence>
<dbReference type="InterPro" id="IPR048395">
    <property type="entry name" value="Glyco_hydro_31_C"/>
</dbReference>
<accession>A0A4Y2FS50</accession>
<dbReference type="GO" id="GO:0003676">
    <property type="term" value="F:nucleic acid binding"/>
    <property type="evidence" value="ECO:0007669"/>
    <property type="project" value="InterPro"/>
</dbReference>
<gene>
    <name evidence="2" type="ORF">AVEN_25857_1</name>
</gene>
<dbReference type="PANTHER" id="PTHR47326">
    <property type="entry name" value="TRANSPOSABLE ELEMENT TC3 TRANSPOSASE-LIKE PROTEIN"/>
    <property type="match status" value="1"/>
</dbReference>
<dbReference type="Gene3D" id="3.30.420.10">
    <property type="entry name" value="Ribonuclease H-like superfamily/Ribonuclease H"/>
    <property type="match status" value="1"/>
</dbReference>
<dbReference type="AlphaFoldDB" id="A0A4Y2FS50"/>
<dbReference type="OrthoDB" id="6611281at2759"/>
<comment type="caution">
    <text evidence="2">The sequence shown here is derived from an EMBL/GenBank/DDBJ whole genome shotgun (WGS) entry which is preliminary data.</text>
</comment>
<dbReference type="Gene3D" id="3.20.20.80">
    <property type="entry name" value="Glycosidases"/>
    <property type="match status" value="1"/>
</dbReference>
<dbReference type="EMBL" id="BGPR01097114">
    <property type="protein sequence ID" value="GBM44362.1"/>
    <property type="molecule type" value="Genomic_DNA"/>
</dbReference>
<dbReference type="Proteomes" id="UP000499080">
    <property type="component" value="Unassembled WGS sequence"/>
</dbReference>
<organism evidence="2 3">
    <name type="scientific">Araneus ventricosus</name>
    <name type="common">Orbweaver spider</name>
    <name type="synonym">Epeira ventricosa</name>
    <dbReference type="NCBI Taxonomy" id="182803"/>
    <lineage>
        <taxon>Eukaryota</taxon>
        <taxon>Metazoa</taxon>
        <taxon>Ecdysozoa</taxon>
        <taxon>Arthropoda</taxon>
        <taxon>Chelicerata</taxon>
        <taxon>Arachnida</taxon>
        <taxon>Araneae</taxon>
        <taxon>Araneomorphae</taxon>
        <taxon>Entelegynae</taxon>
        <taxon>Araneoidea</taxon>
        <taxon>Araneidae</taxon>
        <taxon>Araneus</taxon>
    </lineage>
</organism>
<evidence type="ECO:0000313" key="3">
    <source>
        <dbReference type="Proteomes" id="UP000499080"/>
    </source>
</evidence>
<dbReference type="InterPro" id="IPR036397">
    <property type="entry name" value="RNaseH_sf"/>
</dbReference>
<reference evidence="2 3" key="1">
    <citation type="journal article" date="2019" name="Sci. Rep.">
        <title>Orb-weaving spider Araneus ventricosus genome elucidates the spidroin gene catalogue.</title>
        <authorList>
            <person name="Kono N."/>
            <person name="Nakamura H."/>
            <person name="Ohtoshi R."/>
            <person name="Moran D.A.P."/>
            <person name="Shinohara A."/>
            <person name="Yoshida Y."/>
            <person name="Fujiwara M."/>
            <person name="Mori M."/>
            <person name="Tomita M."/>
            <person name="Arakawa K."/>
        </authorList>
    </citation>
    <scope>NUCLEOTIDE SEQUENCE [LARGE SCALE GENOMIC DNA]</scope>
</reference>
<feature type="domain" description="Glycosyl hydrolase family 31 C-terminal" evidence="1">
    <location>
        <begin position="3"/>
        <end position="85"/>
    </location>
</feature>
<sequence length="187" mass="21548">VDGSTVVRPLFHEFPGDQNTWNNGEQFMWGQCLLISPVLTPGAKSLRMYLPDVEWWHFKGTESHLEQVRKDYFDEHEIIEDIPLHPTETHQYVRGSPKVNVWCGLLHDRVVGPFFFTETSITGNIYQDLLEIYIFPQINDLEDVTGNSTVFMQDGATPQFSLSVREALNERFPNSWIGRDGPIPWPA</sequence>